<dbReference type="InterPro" id="IPR029058">
    <property type="entry name" value="AB_hydrolase_fold"/>
</dbReference>
<dbReference type="AlphaFoldDB" id="A0A1H0G3S9"/>
<dbReference type="NCBIfam" id="TIGR00976">
    <property type="entry name" value="CocE_NonD"/>
    <property type="match status" value="2"/>
</dbReference>
<keyword evidence="5" id="KW-0645">Protease</keyword>
<evidence type="ECO:0000256" key="8">
    <source>
        <dbReference type="ARBA" id="ARBA00030045"/>
    </source>
</evidence>
<dbReference type="RefSeq" id="WP_091369695.1">
    <property type="nucleotide sequence ID" value="NZ_FNDV01000003.1"/>
</dbReference>
<keyword evidence="9" id="KW-0732">Signal</keyword>
<keyword evidence="12" id="KW-1185">Reference proteome</keyword>
<dbReference type="InterPro" id="IPR008252">
    <property type="entry name" value="Pept_S15_Xpro"/>
</dbReference>
<evidence type="ECO:0000256" key="5">
    <source>
        <dbReference type="ARBA" id="ARBA00022670"/>
    </source>
</evidence>
<evidence type="ECO:0000256" key="2">
    <source>
        <dbReference type="ARBA" id="ARBA00010819"/>
    </source>
</evidence>
<evidence type="ECO:0000256" key="4">
    <source>
        <dbReference type="ARBA" id="ARBA00022438"/>
    </source>
</evidence>
<dbReference type="EMBL" id="FNJB01000001">
    <property type="protein sequence ID" value="SDO01568.1"/>
    <property type="molecule type" value="Genomic_DNA"/>
</dbReference>
<comment type="similarity">
    <text evidence="2">Belongs to the peptidase S15 family.</text>
</comment>
<proteinExistence type="inferred from homology"/>
<dbReference type="Pfam" id="PF08530">
    <property type="entry name" value="PepX_C"/>
    <property type="match status" value="1"/>
</dbReference>
<keyword evidence="4" id="KW-0031">Aminopeptidase</keyword>
<comment type="catalytic activity">
    <reaction evidence="1">
        <text>Hydrolyzes Xaa-Pro-|- bonds to release unblocked, N-terminal dipeptides from substrates including Ala-Pro-|-p-nitroanilide and (sequentially) Tyr-Pro-|-Phe-Pro-|-Gly-Pro-|-Ile.</text>
        <dbReference type="EC" id="3.4.14.11"/>
    </reaction>
</comment>
<dbReference type="SUPFAM" id="SSF49785">
    <property type="entry name" value="Galactose-binding domain-like"/>
    <property type="match status" value="1"/>
</dbReference>
<evidence type="ECO:0000256" key="1">
    <source>
        <dbReference type="ARBA" id="ARBA00000123"/>
    </source>
</evidence>
<evidence type="ECO:0000256" key="9">
    <source>
        <dbReference type="SAM" id="SignalP"/>
    </source>
</evidence>
<protein>
    <recommendedName>
        <fullName evidence="3">Xaa-Pro dipeptidyl-peptidase</fullName>
        <ecNumber evidence="3">3.4.14.11</ecNumber>
    </recommendedName>
    <alternativeName>
        <fullName evidence="8">X-prolyl-dipeptidyl aminopeptidase</fullName>
    </alternativeName>
</protein>
<sequence length="576" mass="62623">MRQRSFPRRHLASALVLTLCLAPLPAAAETGTAAIEQRVYVETTVDSDRDGRPDRVALDIARPSGTTKVPVIFEHSPYRHGLGTVPFHPVNVNRLPQEGLFPAASDTAEGPIVRKAAPDLPGWLDDYFVPRGYAVVLGHSIGTGDSQGCPTSGDQQETLSTKAVIDWLNGRARAFDSAGRLVRADWSTGSVGMTGVSYNGTLPNMVATTGVPGLRTIVPIAAQSNWYDYYRANGLVVAPGGWQGEDTDALAKAVLTRDGCADEIGELTRQQDRITGDYNEFWRQRDYTRLAGNVRASVFVMHGHSDWNVRGKQYSQWWEALSEHGVPRKIWLHRGGHAPPSRSDYQATLSRWFDYWLKGIDTGIMREPMAEVQDAGGAWRKLADWPDPAARPVTYQLGTDSATAPGRLTTGPGGGVAQTFVDQGRSNTAATLVANPDRANGNRLVFRSQPLATAARMSGIASVALRAAVENRNDANLTALLVDYGSGTPVIVTRGWIDPQNRTSQSSSERVVQGQEYTMRFEMEPKDYVFAAGRRIGLVVISTDYDFTLRPLGGSRLRLVPGGSSLTVPLVASPIR</sequence>
<dbReference type="Gene3D" id="2.60.120.260">
    <property type="entry name" value="Galactose-binding domain-like"/>
    <property type="match status" value="1"/>
</dbReference>
<dbReference type="NCBIfam" id="NF003780">
    <property type="entry name" value="PRK05371.1-1"/>
    <property type="match status" value="1"/>
</dbReference>
<dbReference type="OrthoDB" id="5240615at2"/>
<dbReference type="GO" id="GO:0008236">
    <property type="term" value="F:serine-type peptidase activity"/>
    <property type="evidence" value="ECO:0007669"/>
    <property type="project" value="UniProtKB-KW"/>
</dbReference>
<feature type="signal peptide" evidence="9">
    <location>
        <begin position="1"/>
        <end position="28"/>
    </location>
</feature>
<name>A0A1H0G3S9_9PSEU</name>
<evidence type="ECO:0000313" key="11">
    <source>
        <dbReference type="EMBL" id="SDO01568.1"/>
    </source>
</evidence>
<dbReference type="Gene3D" id="3.40.50.1820">
    <property type="entry name" value="alpha/beta hydrolase"/>
    <property type="match status" value="1"/>
</dbReference>
<dbReference type="GO" id="GO:0004177">
    <property type="term" value="F:aminopeptidase activity"/>
    <property type="evidence" value="ECO:0007669"/>
    <property type="project" value="UniProtKB-KW"/>
</dbReference>
<dbReference type="PRINTS" id="PR00923">
    <property type="entry name" value="LACTOPTASE"/>
</dbReference>
<accession>A0A1H0G3S9</accession>
<evidence type="ECO:0000256" key="3">
    <source>
        <dbReference type="ARBA" id="ARBA00012463"/>
    </source>
</evidence>
<dbReference type="InterPro" id="IPR000383">
    <property type="entry name" value="Xaa-Pro-like_dom"/>
</dbReference>
<evidence type="ECO:0000256" key="7">
    <source>
        <dbReference type="ARBA" id="ARBA00022825"/>
    </source>
</evidence>
<reference evidence="12" key="1">
    <citation type="submission" date="2016-10" db="EMBL/GenBank/DDBJ databases">
        <authorList>
            <person name="Varghese N."/>
            <person name="Submissions S."/>
        </authorList>
    </citation>
    <scope>NUCLEOTIDE SEQUENCE [LARGE SCALE GENOMIC DNA]</scope>
    <source>
        <strain evidence="12">IBRC-M 10655</strain>
    </source>
</reference>
<dbReference type="GO" id="GO:0008239">
    <property type="term" value="F:dipeptidyl-peptidase activity"/>
    <property type="evidence" value="ECO:0007669"/>
    <property type="project" value="UniProtKB-EC"/>
</dbReference>
<dbReference type="Proteomes" id="UP000199651">
    <property type="component" value="Unassembled WGS sequence"/>
</dbReference>
<evidence type="ECO:0000313" key="12">
    <source>
        <dbReference type="Proteomes" id="UP000199651"/>
    </source>
</evidence>
<dbReference type="SUPFAM" id="SSF53474">
    <property type="entry name" value="alpha/beta-Hydrolases"/>
    <property type="match status" value="1"/>
</dbReference>
<keyword evidence="7" id="KW-0720">Serine protease</keyword>
<dbReference type="GO" id="GO:0006508">
    <property type="term" value="P:proteolysis"/>
    <property type="evidence" value="ECO:0007669"/>
    <property type="project" value="UniProtKB-KW"/>
</dbReference>
<organism evidence="11 12">
    <name type="scientific">Actinokineospora alba</name>
    <dbReference type="NCBI Taxonomy" id="504798"/>
    <lineage>
        <taxon>Bacteria</taxon>
        <taxon>Bacillati</taxon>
        <taxon>Actinomycetota</taxon>
        <taxon>Actinomycetes</taxon>
        <taxon>Pseudonocardiales</taxon>
        <taxon>Pseudonocardiaceae</taxon>
        <taxon>Actinokineospora</taxon>
    </lineage>
</organism>
<evidence type="ECO:0000259" key="10">
    <source>
        <dbReference type="SMART" id="SM00939"/>
    </source>
</evidence>
<keyword evidence="6" id="KW-0378">Hydrolase</keyword>
<dbReference type="EC" id="3.4.14.11" evidence="3"/>
<dbReference type="InterPro" id="IPR005674">
    <property type="entry name" value="CocE/Ser_esterase"/>
</dbReference>
<dbReference type="InterPro" id="IPR008979">
    <property type="entry name" value="Galactose-bd-like_sf"/>
</dbReference>
<feature type="domain" description="Xaa-Pro dipeptidyl-peptidase C-terminal" evidence="10">
    <location>
        <begin position="350"/>
        <end position="576"/>
    </location>
</feature>
<dbReference type="STRING" id="504798.SAMN05421871_103222"/>
<dbReference type="SMART" id="SM00939">
    <property type="entry name" value="PepX_C"/>
    <property type="match status" value="1"/>
</dbReference>
<dbReference type="Pfam" id="PF02129">
    <property type="entry name" value="Peptidase_S15"/>
    <property type="match status" value="1"/>
</dbReference>
<dbReference type="InterPro" id="IPR013736">
    <property type="entry name" value="Xaa-Pro_dipept_C"/>
</dbReference>
<dbReference type="Gene3D" id="1.10.246.70">
    <property type="match status" value="1"/>
</dbReference>
<gene>
    <name evidence="11" type="ORF">SAMN05192558_101649</name>
</gene>
<feature type="chain" id="PRO_5011764757" description="Xaa-Pro dipeptidyl-peptidase" evidence="9">
    <location>
        <begin position="29"/>
        <end position="576"/>
    </location>
</feature>
<evidence type="ECO:0000256" key="6">
    <source>
        <dbReference type="ARBA" id="ARBA00022801"/>
    </source>
</evidence>